<dbReference type="AlphaFoldDB" id="G4QKB9"/>
<dbReference type="HOGENOM" id="CLU_3136149_0_0_6"/>
<name>G4QKB9_GLANF</name>
<proteinExistence type="predicted"/>
<dbReference type="Proteomes" id="UP000009282">
    <property type="component" value="Chromosome"/>
</dbReference>
<protein>
    <submittedName>
        <fullName evidence="1">Uncharacterized protein</fullName>
    </submittedName>
</protein>
<organism evidence="1 2">
    <name type="scientific">Glaciecola nitratireducens (strain JCM 12485 / KCTC 12276 / FR1064)</name>
    <dbReference type="NCBI Taxonomy" id="1085623"/>
    <lineage>
        <taxon>Bacteria</taxon>
        <taxon>Pseudomonadati</taxon>
        <taxon>Pseudomonadota</taxon>
        <taxon>Gammaproteobacteria</taxon>
        <taxon>Alteromonadales</taxon>
        <taxon>Alteromonadaceae</taxon>
        <taxon>Brumicola</taxon>
    </lineage>
</organism>
<reference evidence="1 2" key="1">
    <citation type="journal article" date="2011" name="J. Bacteriol.">
        <title>Complete genome sequence of seawater bacterium Glaciecola nitratireducens FR1064T.</title>
        <authorList>
            <person name="Bian F."/>
            <person name="Qin Q.L."/>
            <person name="Xie B.B."/>
            <person name="Shu Y.L."/>
            <person name="Zhang X.Y."/>
            <person name="Yu Y."/>
            <person name="Chen B."/>
            <person name="Chen X.L."/>
            <person name="Zhou B.C."/>
            <person name="Zhang Y.Z."/>
        </authorList>
    </citation>
    <scope>NUCLEOTIDE SEQUENCE [LARGE SCALE GENOMIC DNA]</scope>
    <source>
        <strain evidence="2">JCM 12485 / KCTC 12276 / FR1064</strain>
    </source>
</reference>
<evidence type="ECO:0000313" key="2">
    <source>
        <dbReference type="Proteomes" id="UP000009282"/>
    </source>
</evidence>
<keyword evidence="2" id="KW-1185">Reference proteome</keyword>
<accession>G4QKB9</accession>
<gene>
    <name evidence="1" type="ordered locus">GNIT_1191</name>
</gene>
<sequence>MPAGNLNRSWVFGIDLAHIDGQEASGDGFFRKQEKDSKNIVFFSVGYKF</sequence>
<dbReference type="KEGG" id="gni:GNIT_1191"/>
<evidence type="ECO:0000313" key="1">
    <source>
        <dbReference type="EMBL" id="AEP29318.1"/>
    </source>
</evidence>
<dbReference type="EMBL" id="CP003060">
    <property type="protein sequence ID" value="AEP29318.1"/>
    <property type="molecule type" value="Genomic_DNA"/>
</dbReference>